<comment type="caution">
    <text evidence="1">The sequence shown here is derived from an EMBL/GenBank/DDBJ whole genome shotgun (WGS) entry which is preliminary data.</text>
</comment>
<evidence type="ECO:0000313" key="2">
    <source>
        <dbReference type="Proteomes" id="UP000295805"/>
    </source>
</evidence>
<dbReference type="GeneID" id="89529608"/>
<proteinExistence type="predicted"/>
<sequence length="69" mass="7302">MLTTAHDADPLIVLAPVYATRILGRRQIVRAIRSVRGRVASVVVVVGLSPADDPGRGDLDPVSSVVEKV</sequence>
<dbReference type="RefSeq" id="WP_131885704.1">
    <property type="nucleotide sequence ID" value="NZ_CP143053.1"/>
</dbReference>
<gene>
    <name evidence="1" type="ORF">EDD19_10883</name>
</gene>
<evidence type="ECO:0000313" key="1">
    <source>
        <dbReference type="EMBL" id="TCW24147.1"/>
    </source>
</evidence>
<dbReference type="AlphaFoldDB" id="A0A4R3ZUY0"/>
<reference evidence="1 2" key="1">
    <citation type="submission" date="2019-03" db="EMBL/GenBank/DDBJ databases">
        <title>Root nodule microbial communities of legume samples collected from USA, Mexico and Botswana.</title>
        <authorList>
            <person name="Hirsch A."/>
        </authorList>
    </citation>
    <scope>NUCLEOTIDE SEQUENCE [LARGE SCALE GENOMIC DNA]</scope>
    <source>
        <strain evidence="1 2">55</strain>
    </source>
</reference>
<dbReference type="EMBL" id="SMCX01000008">
    <property type="protein sequence ID" value="TCW24147.1"/>
    <property type="molecule type" value="Genomic_DNA"/>
</dbReference>
<accession>A0A4R3ZUY0</accession>
<dbReference type="Proteomes" id="UP000295805">
    <property type="component" value="Unassembled WGS sequence"/>
</dbReference>
<organism evidence="1 2">
    <name type="scientific">Dietzia cinnamea</name>
    <dbReference type="NCBI Taxonomy" id="321318"/>
    <lineage>
        <taxon>Bacteria</taxon>
        <taxon>Bacillati</taxon>
        <taxon>Actinomycetota</taxon>
        <taxon>Actinomycetes</taxon>
        <taxon>Mycobacteriales</taxon>
        <taxon>Dietziaceae</taxon>
        <taxon>Dietzia</taxon>
    </lineage>
</organism>
<name>A0A4R3ZUY0_9ACTN</name>
<protein>
    <submittedName>
        <fullName evidence="1">Uncharacterized protein</fullName>
    </submittedName>
</protein>